<keyword evidence="1" id="KW-1133">Transmembrane helix</keyword>
<dbReference type="Proteomes" id="UP000003160">
    <property type="component" value="Unassembled WGS sequence"/>
</dbReference>
<feature type="transmembrane region" description="Helical" evidence="1">
    <location>
        <begin position="111"/>
        <end position="129"/>
    </location>
</feature>
<feature type="transmembrane region" description="Helical" evidence="1">
    <location>
        <begin position="193"/>
        <end position="220"/>
    </location>
</feature>
<dbReference type="Pfam" id="PF14897">
    <property type="entry name" value="EpsG"/>
    <property type="match status" value="1"/>
</dbReference>
<evidence type="ECO:0000256" key="1">
    <source>
        <dbReference type="SAM" id="Phobius"/>
    </source>
</evidence>
<evidence type="ECO:0000313" key="3">
    <source>
        <dbReference type="Proteomes" id="UP000003160"/>
    </source>
</evidence>
<dbReference type="AlphaFoldDB" id="D1PXM5"/>
<feature type="transmembrane region" description="Helical" evidence="1">
    <location>
        <begin position="81"/>
        <end position="99"/>
    </location>
</feature>
<evidence type="ECO:0008006" key="4">
    <source>
        <dbReference type="Google" id="ProtNLM"/>
    </source>
</evidence>
<proteinExistence type="predicted"/>
<comment type="caution">
    <text evidence="2">The sequence shown here is derived from an EMBL/GenBank/DDBJ whole genome shotgun (WGS) entry which is preliminary data.</text>
</comment>
<feature type="transmembrane region" description="Helical" evidence="1">
    <location>
        <begin position="6"/>
        <end position="22"/>
    </location>
</feature>
<keyword evidence="1" id="KW-0812">Transmembrane</keyword>
<sequence length="347" mass="40304">MITSIIIILLLTCIFAFFEERLGKSKWYIYIGLGLLLIFLTGFRPLGMDNDAEAYEQYFLHYDTPVYEKVVEYSFRLASKWLYHIFGDVHSIFLLYAFLGISIKFAALKKLTPLVFLALVIYMGNYFILHEFTQIRAGVASSIMLLAIKPLGDGRRWHALILMLIAIFFHYSSLLMIPLLLLTNRDMTKQQRLIWALLVPAGYVAYIMQVSITALPIPYIGDKLEIYQDLKEQGFLDEINVFNLVFLVHIIIYLYLLYMYDLIKGHNLYFPIMIKMMGLSVFSFVALSSLPVLAFRVSELYGIVEIILFTNIYYTVKPAWVSRCIVMFIGITMFCINVFYNELLQII</sequence>
<keyword evidence="1" id="KW-0472">Membrane</keyword>
<organism evidence="2 3">
    <name type="scientific">Hallella bergensis DSM 17361</name>
    <dbReference type="NCBI Taxonomy" id="585502"/>
    <lineage>
        <taxon>Bacteria</taxon>
        <taxon>Pseudomonadati</taxon>
        <taxon>Bacteroidota</taxon>
        <taxon>Bacteroidia</taxon>
        <taxon>Bacteroidales</taxon>
        <taxon>Prevotellaceae</taxon>
        <taxon>Hallella</taxon>
    </lineage>
</organism>
<gene>
    <name evidence="2" type="ORF">HMPREF0645_1710</name>
</gene>
<protein>
    <recommendedName>
        <fullName evidence="4">EpsG family protein</fullName>
    </recommendedName>
</protein>
<feature type="transmembrane region" description="Helical" evidence="1">
    <location>
        <begin position="272"/>
        <end position="290"/>
    </location>
</feature>
<dbReference type="HOGENOM" id="CLU_064053_1_0_10"/>
<accession>D1PXM5</accession>
<dbReference type="InterPro" id="IPR049458">
    <property type="entry name" value="EpsG-like"/>
</dbReference>
<feature type="transmembrane region" description="Helical" evidence="1">
    <location>
        <begin position="241"/>
        <end position="260"/>
    </location>
</feature>
<feature type="transmembrane region" description="Helical" evidence="1">
    <location>
        <begin position="159"/>
        <end position="181"/>
    </location>
</feature>
<reference evidence="2 3" key="1">
    <citation type="submission" date="2009-10" db="EMBL/GenBank/DDBJ databases">
        <authorList>
            <person name="Qin X."/>
            <person name="Bachman B."/>
            <person name="Battles P."/>
            <person name="Bell A."/>
            <person name="Bess C."/>
            <person name="Bickham C."/>
            <person name="Chaboub L."/>
            <person name="Chen D."/>
            <person name="Coyle M."/>
            <person name="Deiros D.R."/>
            <person name="Dinh H."/>
            <person name="Forbes L."/>
            <person name="Fowler G."/>
            <person name="Francisco L."/>
            <person name="Fu Q."/>
            <person name="Gubbala S."/>
            <person name="Hale W."/>
            <person name="Han Y."/>
            <person name="Hemphill L."/>
            <person name="Highlander S.K."/>
            <person name="Hirani K."/>
            <person name="Hogues M."/>
            <person name="Jackson L."/>
            <person name="Jakkamsetti A."/>
            <person name="Javaid M."/>
            <person name="Jiang H."/>
            <person name="Korchina V."/>
            <person name="Kovar C."/>
            <person name="Lara F."/>
            <person name="Lee S."/>
            <person name="Mata R."/>
            <person name="Mathew T."/>
            <person name="Moen C."/>
            <person name="Morales K."/>
            <person name="Munidasa M."/>
            <person name="Nazareth L."/>
            <person name="Ngo R."/>
            <person name="Nguyen L."/>
            <person name="Okwuonu G."/>
            <person name="Ongeri F."/>
            <person name="Patil S."/>
            <person name="Petrosino J."/>
            <person name="Pham C."/>
            <person name="Pham P."/>
            <person name="Pu L.-L."/>
            <person name="Puazo M."/>
            <person name="Raj R."/>
            <person name="Reid J."/>
            <person name="Rouhana J."/>
            <person name="Saada N."/>
            <person name="Shang Y."/>
            <person name="Simmons D."/>
            <person name="Thornton R."/>
            <person name="Warren J."/>
            <person name="Weissenberger G."/>
            <person name="Zhang J."/>
            <person name="Zhang L."/>
            <person name="Zhou C."/>
            <person name="Zhu D."/>
            <person name="Muzny D."/>
            <person name="Worley K."/>
            <person name="Gibbs R."/>
        </authorList>
    </citation>
    <scope>NUCLEOTIDE SEQUENCE [LARGE SCALE GENOMIC DNA]</scope>
    <source>
        <strain evidence="2 3">DSM 17361</strain>
    </source>
</reference>
<dbReference type="EMBL" id="ACKS01000071">
    <property type="protein sequence ID" value="EFA43849.1"/>
    <property type="molecule type" value="Genomic_DNA"/>
</dbReference>
<feature type="transmembrane region" description="Helical" evidence="1">
    <location>
        <begin position="320"/>
        <end position="340"/>
    </location>
</feature>
<dbReference type="RefSeq" id="WP_007173813.1">
    <property type="nucleotide sequence ID" value="NZ_GG704781.1"/>
</dbReference>
<evidence type="ECO:0000313" key="2">
    <source>
        <dbReference type="EMBL" id="EFA43849.1"/>
    </source>
</evidence>
<dbReference type="eggNOG" id="ENOG5032NEX">
    <property type="taxonomic scope" value="Bacteria"/>
</dbReference>
<keyword evidence="3" id="KW-1185">Reference proteome</keyword>
<name>D1PXM5_9BACT</name>
<feature type="transmembrane region" description="Helical" evidence="1">
    <location>
        <begin position="27"/>
        <end position="46"/>
    </location>
</feature>